<dbReference type="InterPro" id="IPR050147">
    <property type="entry name" value="Ser/Thr_Dehydratase"/>
</dbReference>
<feature type="domain" description="Tryptophan synthase beta chain-like PALP" evidence="4">
    <location>
        <begin position="37"/>
        <end position="318"/>
    </location>
</feature>
<dbReference type="AlphaFoldDB" id="A0A523BGT4"/>
<dbReference type="InterPro" id="IPR000634">
    <property type="entry name" value="Ser/Thr_deHydtase_PyrdxlP-BS"/>
</dbReference>
<name>A0A523BGT4_9CREN</name>
<sequence>MVTECPKCNRFEELVDRGEAGLWRYKRLIPFSEEHMTLGEGCTPLVEIKDEGAILKLEYFSPTGSFKDRGAAVSVNRARRIGVKSIVEDSSGNAGIAAAAYAARAGIRARIYVPKDAPVAKRVLIRSCGADVVECATRKEASMRAVGELREEDLYIGHTWDAFYIEGMKTVAFELFERDRIPEAVVVPVASGTLFLGLFKGLTELSDMGFIERIPAFYAVQGEGCAPIYEAIHGQIQGIKRSSLADGLRIENPPRKEEILNVIRATHGDALTVNDDEIVEALKQLYKRGVIAEPTSATAYAAFKKLRGLKDVLIPMTGTGIKTIDRISSIFT</sequence>
<evidence type="ECO:0000313" key="6">
    <source>
        <dbReference type="Proteomes" id="UP000315399"/>
    </source>
</evidence>
<dbReference type="GO" id="GO:0030170">
    <property type="term" value="F:pyridoxal phosphate binding"/>
    <property type="evidence" value="ECO:0007669"/>
    <property type="project" value="InterPro"/>
</dbReference>
<comment type="caution">
    <text evidence="5">The sequence shown here is derived from an EMBL/GenBank/DDBJ whole genome shotgun (WGS) entry which is preliminary data.</text>
</comment>
<dbReference type="PROSITE" id="PS00165">
    <property type="entry name" value="DEHYDRATASE_SER_THR"/>
    <property type="match status" value="1"/>
</dbReference>
<proteinExistence type="predicted"/>
<dbReference type="EMBL" id="QNVH01000002">
    <property type="protein sequence ID" value="TDA40135.1"/>
    <property type="molecule type" value="Genomic_DNA"/>
</dbReference>
<dbReference type="GO" id="GO:0006567">
    <property type="term" value="P:L-threonine catabolic process"/>
    <property type="evidence" value="ECO:0007669"/>
    <property type="project" value="TreeGrafter"/>
</dbReference>
<reference evidence="5 6" key="1">
    <citation type="journal article" date="2019" name="Nat. Microbiol.">
        <title>Expanding anaerobic alkane metabolism in the domain of Archaea.</title>
        <authorList>
            <person name="Wang Y."/>
            <person name="Wegener G."/>
            <person name="Hou J."/>
            <person name="Wang F."/>
            <person name="Xiao X."/>
        </authorList>
    </citation>
    <scope>NUCLEOTIDE SEQUENCE [LARGE SCALE GENOMIC DNA]</scope>
    <source>
        <strain evidence="5">WYZ-LMO10</strain>
    </source>
</reference>
<dbReference type="PANTHER" id="PTHR48078">
    <property type="entry name" value="THREONINE DEHYDRATASE, MITOCHONDRIAL-RELATED"/>
    <property type="match status" value="1"/>
</dbReference>
<dbReference type="InterPro" id="IPR036052">
    <property type="entry name" value="TrpB-like_PALP_sf"/>
</dbReference>
<evidence type="ECO:0000259" key="4">
    <source>
        <dbReference type="Pfam" id="PF00291"/>
    </source>
</evidence>
<keyword evidence="3" id="KW-0456">Lyase</keyword>
<evidence type="ECO:0000256" key="3">
    <source>
        <dbReference type="ARBA" id="ARBA00023239"/>
    </source>
</evidence>
<evidence type="ECO:0000256" key="2">
    <source>
        <dbReference type="ARBA" id="ARBA00022898"/>
    </source>
</evidence>
<gene>
    <name evidence="5" type="ORF">DSO08_00395</name>
</gene>
<dbReference type="Pfam" id="PF00291">
    <property type="entry name" value="PALP"/>
    <property type="match status" value="1"/>
</dbReference>
<organism evidence="5 6">
    <name type="scientific">Thermoproteota archaeon</name>
    <dbReference type="NCBI Taxonomy" id="2056631"/>
    <lineage>
        <taxon>Archaea</taxon>
        <taxon>Thermoproteota</taxon>
    </lineage>
</organism>
<dbReference type="Gene3D" id="3.40.50.1100">
    <property type="match status" value="2"/>
</dbReference>
<dbReference type="GO" id="GO:0004794">
    <property type="term" value="F:threonine deaminase activity"/>
    <property type="evidence" value="ECO:0007669"/>
    <property type="project" value="TreeGrafter"/>
</dbReference>
<dbReference type="GO" id="GO:0003941">
    <property type="term" value="F:L-serine ammonia-lyase activity"/>
    <property type="evidence" value="ECO:0007669"/>
    <property type="project" value="TreeGrafter"/>
</dbReference>
<dbReference type="Proteomes" id="UP000315399">
    <property type="component" value="Unassembled WGS sequence"/>
</dbReference>
<keyword evidence="2" id="KW-0663">Pyridoxal phosphate</keyword>
<dbReference type="SUPFAM" id="SSF53686">
    <property type="entry name" value="Tryptophan synthase beta subunit-like PLP-dependent enzymes"/>
    <property type="match status" value="1"/>
</dbReference>
<comment type="cofactor">
    <cofactor evidence="1">
        <name>pyridoxal 5'-phosphate</name>
        <dbReference type="ChEBI" id="CHEBI:597326"/>
    </cofactor>
</comment>
<accession>A0A523BGT4</accession>
<dbReference type="InterPro" id="IPR001926">
    <property type="entry name" value="TrpB-like_PALP"/>
</dbReference>
<dbReference type="GO" id="GO:0006565">
    <property type="term" value="P:L-serine catabolic process"/>
    <property type="evidence" value="ECO:0007669"/>
    <property type="project" value="TreeGrafter"/>
</dbReference>
<protein>
    <submittedName>
        <fullName evidence="5">Threonine synthase</fullName>
    </submittedName>
</protein>
<dbReference type="PANTHER" id="PTHR48078:SF6">
    <property type="entry name" value="L-THREONINE DEHYDRATASE CATABOLIC TDCB"/>
    <property type="match status" value="1"/>
</dbReference>
<evidence type="ECO:0000256" key="1">
    <source>
        <dbReference type="ARBA" id="ARBA00001933"/>
    </source>
</evidence>
<dbReference type="GO" id="GO:0009097">
    <property type="term" value="P:isoleucine biosynthetic process"/>
    <property type="evidence" value="ECO:0007669"/>
    <property type="project" value="TreeGrafter"/>
</dbReference>
<evidence type="ECO:0000313" key="5">
    <source>
        <dbReference type="EMBL" id="TDA40135.1"/>
    </source>
</evidence>